<dbReference type="InterPro" id="IPR036376">
    <property type="entry name" value="RuBisCO_lsu_C_sf"/>
</dbReference>
<feature type="region of interest" description="Disordered" evidence="1">
    <location>
        <begin position="337"/>
        <end position="357"/>
    </location>
</feature>
<dbReference type="KEGG" id="lmb:C9I47_0119"/>
<dbReference type="AlphaFoldDB" id="A0A2U9T3A3"/>
<keyword evidence="3" id="KW-1185">Reference proteome</keyword>
<dbReference type="RefSeq" id="WP_190238564.1">
    <property type="nucleotide sequence ID" value="NZ_CP029843.1"/>
</dbReference>
<dbReference type="Proteomes" id="UP000249447">
    <property type="component" value="Chromosome"/>
</dbReference>
<dbReference type="EMBL" id="CP029843">
    <property type="protein sequence ID" value="AWV05845.1"/>
    <property type="molecule type" value="Genomic_DNA"/>
</dbReference>
<gene>
    <name evidence="2" type="ORF">C9I47_0119</name>
</gene>
<evidence type="ECO:0000256" key="1">
    <source>
        <dbReference type="SAM" id="MobiDB-lite"/>
    </source>
</evidence>
<dbReference type="InterPro" id="IPR025644">
    <property type="entry name" value="DUF4344"/>
</dbReference>
<dbReference type="Pfam" id="PF14247">
    <property type="entry name" value="DUF4344"/>
    <property type="match status" value="1"/>
</dbReference>
<proteinExistence type="predicted"/>
<evidence type="ECO:0000313" key="3">
    <source>
        <dbReference type="Proteomes" id="UP000249447"/>
    </source>
</evidence>
<accession>A0A2U9T3A3</accession>
<organism evidence="2 3">
    <name type="scientific">Marilutibacter maris</name>
    <dbReference type="NCBI Taxonomy" id="1605891"/>
    <lineage>
        <taxon>Bacteria</taxon>
        <taxon>Pseudomonadati</taxon>
        <taxon>Pseudomonadota</taxon>
        <taxon>Gammaproteobacteria</taxon>
        <taxon>Lysobacterales</taxon>
        <taxon>Lysobacteraceae</taxon>
        <taxon>Marilutibacter</taxon>
    </lineage>
</organism>
<name>A0A2U9T3A3_9GAMM</name>
<dbReference type="SUPFAM" id="SSF51649">
    <property type="entry name" value="RuBisCo, C-terminal domain"/>
    <property type="match status" value="1"/>
</dbReference>
<evidence type="ECO:0000313" key="2">
    <source>
        <dbReference type="EMBL" id="AWV05845.1"/>
    </source>
</evidence>
<feature type="compositionally biased region" description="Basic and acidic residues" evidence="1">
    <location>
        <begin position="337"/>
        <end position="351"/>
    </location>
</feature>
<reference evidence="2 3" key="1">
    <citation type="submission" date="2018-05" db="EMBL/GenBank/DDBJ databases">
        <title>The complete genome of Lysobacter maris HZ9B, a marine bacterium antagonistic against terrestrial plant pathogens.</title>
        <authorList>
            <person name="Zhang X.-Q."/>
        </authorList>
    </citation>
    <scope>NUCLEOTIDE SEQUENCE [LARGE SCALE GENOMIC DNA]</scope>
    <source>
        <strain evidence="2 3">HZ9B</strain>
    </source>
</reference>
<dbReference type="GO" id="GO:0000287">
    <property type="term" value="F:magnesium ion binding"/>
    <property type="evidence" value="ECO:0007669"/>
    <property type="project" value="InterPro"/>
</dbReference>
<sequence>MSSRTLLLLLTLTLGLVSGAFGYSLLSSARQAAALQAAREQAREEGWAAGEAAARAALEQELAALRPLRIERAPESENQPGGAEFAYAYLEPRDEALMPFYRQVVDADLFKHQPEIQAIDGMFMLPRPIRFVTAECGEINAFYSDERGEVVLCYETMRVLRERGLELAAQNGIAGADAQTLARRYLDANVRFILLHETGHALITLLEIPVTGREEDAVDQLATTLMLRFAGIDESSATVAENLRMASHWFLLRSTGQYNLDAYADAHALGEQRYFNLQCLLYGSDPARYLDIVTGGDLPEARARSCPEEARRVSSAWLRLLLPHVAPKFQMSEEKAEQLFEERARQRDRNGDAPYIQ</sequence>
<protein>
    <submittedName>
        <fullName evidence="2">Uncharacterized protein</fullName>
    </submittedName>
</protein>